<accession>A0A1I6RTD7</accession>
<name>A0A1I6RTD7_9RHOB</name>
<dbReference type="OrthoDB" id="7849794at2"/>
<feature type="coiled-coil region" evidence="1">
    <location>
        <begin position="3"/>
        <end position="30"/>
    </location>
</feature>
<evidence type="ECO:0000313" key="3">
    <source>
        <dbReference type="EMBL" id="SFS67989.1"/>
    </source>
</evidence>
<dbReference type="Proteomes" id="UP000199239">
    <property type="component" value="Unassembled WGS sequence"/>
</dbReference>
<protein>
    <submittedName>
        <fullName evidence="3">Uncharacterized protein</fullName>
    </submittedName>
</protein>
<proteinExistence type="predicted"/>
<keyword evidence="4" id="KW-1185">Reference proteome</keyword>
<evidence type="ECO:0000256" key="1">
    <source>
        <dbReference type="SAM" id="Coils"/>
    </source>
</evidence>
<evidence type="ECO:0000256" key="2">
    <source>
        <dbReference type="SAM" id="MobiDB-lite"/>
    </source>
</evidence>
<evidence type="ECO:0000313" key="4">
    <source>
        <dbReference type="Proteomes" id="UP000199239"/>
    </source>
</evidence>
<dbReference type="STRING" id="394264.SAMN04488040_1483"/>
<dbReference type="AlphaFoldDB" id="A0A1I6RTD7"/>
<dbReference type="RefSeq" id="WP_093915706.1">
    <property type="nucleotide sequence ID" value="NZ_FPAJ01000002.1"/>
</dbReference>
<dbReference type="EMBL" id="FPAJ01000002">
    <property type="protein sequence ID" value="SFS67989.1"/>
    <property type="molecule type" value="Genomic_DNA"/>
</dbReference>
<reference evidence="4" key="1">
    <citation type="submission" date="2016-10" db="EMBL/GenBank/DDBJ databases">
        <authorList>
            <person name="Varghese N."/>
            <person name="Submissions S."/>
        </authorList>
    </citation>
    <scope>NUCLEOTIDE SEQUENCE [LARGE SCALE GENOMIC DNA]</scope>
    <source>
        <strain evidence="4">DSM 23422</strain>
    </source>
</reference>
<gene>
    <name evidence="3" type="ORF">SAMN04488040_1483</name>
</gene>
<organism evidence="3 4">
    <name type="scientific">Sulfitobacter marinus</name>
    <dbReference type="NCBI Taxonomy" id="394264"/>
    <lineage>
        <taxon>Bacteria</taxon>
        <taxon>Pseudomonadati</taxon>
        <taxon>Pseudomonadota</taxon>
        <taxon>Alphaproteobacteria</taxon>
        <taxon>Rhodobacterales</taxon>
        <taxon>Roseobacteraceae</taxon>
        <taxon>Sulfitobacter</taxon>
    </lineage>
</organism>
<feature type="region of interest" description="Disordered" evidence="2">
    <location>
        <begin position="199"/>
        <end position="219"/>
    </location>
</feature>
<sequence>MDKDGTDKRLAELKAERQRLGSELDLARNEAREALIDGKRPSNSAAALAERIFIVDDAIAELSNRLGAAAESAERNNRKRRAEAALDATSKRTKLAASVDEALVALASNWNAYAEALRKDVGQVSGAGGDLTAVERALTNNRSAEPLVKALIAAGGVSFARSLGIDTPIRERHATPLTDAEGRVAESLRAELLRIKASSPQPNVSREAKAELNQMETNL</sequence>
<keyword evidence="1" id="KW-0175">Coiled coil</keyword>